<proteinExistence type="predicted"/>
<feature type="transmembrane region" description="Helical" evidence="1">
    <location>
        <begin position="184"/>
        <end position="204"/>
    </location>
</feature>
<keyword evidence="3" id="KW-1185">Reference proteome</keyword>
<protein>
    <recommendedName>
        <fullName evidence="4">1-deoxy-D-xylulose-5-phosphate synthase</fullName>
    </recommendedName>
</protein>
<dbReference type="HOGENOM" id="CLU_112366_1_0_11"/>
<accession>A0A097IG44</accession>
<reference evidence="2 3" key="1">
    <citation type="submission" date="2013-09" db="EMBL/GenBank/DDBJ databases">
        <title>Complete genome sequence of Corynebacterium doosanense CAU 212(T) (=DSM 45436(T)), isolated from activated sludge.</title>
        <authorList>
            <person name="Schaffert L."/>
            <person name="Albersmeier A."/>
            <person name="Kalinowski J."/>
            <person name="Ruckert C."/>
        </authorList>
    </citation>
    <scope>NUCLEOTIDE SEQUENCE [LARGE SCALE GENOMIC DNA]</scope>
    <source>
        <strain evidence="2 3">CAU 212</strain>
    </source>
</reference>
<keyword evidence="1" id="KW-1133">Transmembrane helix</keyword>
<gene>
    <name evidence="2" type="ORF">CDOO_07465</name>
</gene>
<keyword evidence="1" id="KW-0472">Membrane</keyword>
<evidence type="ECO:0000256" key="1">
    <source>
        <dbReference type="SAM" id="Phobius"/>
    </source>
</evidence>
<evidence type="ECO:0000313" key="3">
    <source>
        <dbReference type="Proteomes" id="UP000029914"/>
    </source>
</evidence>
<dbReference type="Proteomes" id="UP000029914">
    <property type="component" value="Chromosome"/>
</dbReference>
<dbReference type="EMBL" id="CP006764">
    <property type="protein sequence ID" value="AIT61110.1"/>
    <property type="molecule type" value="Genomic_DNA"/>
</dbReference>
<name>A0A097IG44_9CORY</name>
<dbReference type="AlphaFoldDB" id="A0A097IG44"/>
<dbReference type="STRING" id="558173.CDOO_07465"/>
<organism evidence="2 3">
    <name type="scientific">Corynebacterium doosanense CAU 212 = DSM 45436</name>
    <dbReference type="NCBI Taxonomy" id="558173"/>
    <lineage>
        <taxon>Bacteria</taxon>
        <taxon>Bacillati</taxon>
        <taxon>Actinomycetota</taxon>
        <taxon>Actinomycetes</taxon>
        <taxon>Mycobacteriales</taxon>
        <taxon>Corynebacteriaceae</taxon>
        <taxon>Corynebacterium</taxon>
    </lineage>
</organism>
<keyword evidence="1" id="KW-0812">Transmembrane</keyword>
<sequence length="213" mass="22349">MSSISLTFTVEPRALGVSAGGSTFYFTVLDSRLPEILTVRAFCLNSTRSTTPEKFSATASVDAMTDPAELAHQLSVDQVAFADLPDDPALQDQLVEALDEGTGIVITPPGGETPAGLRDLAQDVLDASELDTVIVRSPDALAAVSHVHSRSSLESAQEHLVAQPDYVVGVREFLGEVGSFDMPWLALAAVAALALLAVVAWTAVSVRSTGLTQ</sequence>
<evidence type="ECO:0000313" key="2">
    <source>
        <dbReference type="EMBL" id="AIT61110.1"/>
    </source>
</evidence>
<dbReference type="eggNOG" id="ENOG5031GYN">
    <property type="taxonomic scope" value="Bacteria"/>
</dbReference>
<evidence type="ECO:0008006" key="4">
    <source>
        <dbReference type="Google" id="ProtNLM"/>
    </source>
</evidence>
<dbReference type="Pfam" id="PF20381">
    <property type="entry name" value="Rv1476"/>
    <property type="match status" value="1"/>
</dbReference>
<dbReference type="InterPro" id="IPR046498">
    <property type="entry name" value="Rv1476-like"/>
</dbReference>
<dbReference type="KEGG" id="cdo:CDOO_07465"/>